<proteinExistence type="predicted"/>
<dbReference type="GO" id="GO:0008745">
    <property type="term" value="F:N-acetylmuramoyl-L-alanine amidase activity"/>
    <property type="evidence" value="ECO:0007669"/>
    <property type="project" value="InterPro"/>
</dbReference>
<protein>
    <recommendedName>
        <fullName evidence="1">MurNAc-LAA domain-containing protein</fullName>
    </recommendedName>
</protein>
<accession>X1VJM1</accession>
<dbReference type="AlphaFoldDB" id="X1VJM1"/>
<feature type="domain" description="MurNAc-LAA" evidence="1">
    <location>
        <begin position="1"/>
        <end position="87"/>
    </location>
</feature>
<comment type="caution">
    <text evidence="2">The sequence shown here is derived from an EMBL/GenBank/DDBJ whole genome shotgun (WGS) entry which is preliminary data.</text>
</comment>
<evidence type="ECO:0000313" key="2">
    <source>
        <dbReference type="EMBL" id="GAJ19122.1"/>
    </source>
</evidence>
<name>X1VJM1_9ZZZZ</name>
<dbReference type="Pfam" id="PF01520">
    <property type="entry name" value="Amidase_3"/>
    <property type="match status" value="1"/>
</dbReference>
<evidence type="ECO:0000259" key="1">
    <source>
        <dbReference type="SMART" id="SM00646"/>
    </source>
</evidence>
<gene>
    <name evidence="2" type="ORF">S12H4_59877</name>
</gene>
<reference evidence="2" key="1">
    <citation type="journal article" date="2014" name="Front. Microbiol.">
        <title>High frequency of phylogenetically diverse reductive dehalogenase-homologous genes in deep subseafloor sedimentary metagenomes.</title>
        <authorList>
            <person name="Kawai M."/>
            <person name="Futagami T."/>
            <person name="Toyoda A."/>
            <person name="Takaki Y."/>
            <person name="Nishi S."/>
            <person name="Hori S."/>
            <person name="Arai W."/>
            <person name="Tsubouchi T."/>
            <person name="Morono Y."/>
            <person name="Uchiyama I."/>
            <person name="Ito T."/>
            <person name="Fujiyama A."/>
            <person name="Inagaki F."/>
            <person name="Takami H."/>
        </authorList>
    </citation>
    <scope>NUCLEOTIDE SEQUENCE</scope>
    <source>
        <strain evidence="2">Expedition CK06-06</strain>
    </source>
</reference>
<feature type="non-terminal residue" evidence="2">
    <location>
        <position position="88"/>
    </location>
</feature>
<dbReference type="SMART" id="SM00646">
    <property type="entry name" value="Ami_3"/>
    <property type="match status" value="1"/>
</dbReference>
<dbReference type="InterPro" id="IPR002508">
    <property type="entry name" value="MurNAc-LAA_cat"/>
</dbReference>
<sequence>MKIAREYGADLFISIHADACRYRKSRGSSVYCLSTRRASSEAAKLLARRENLSDIIAGSLNGQYNNESDPITLNMVQTETINLSKTLG</sequence>
<organism evidence="2">
    <name type="scientific">marine sediment metagenome</name>
    <dbReference type="NCBI Taxonomy" id="412755"/>
    <lineage>
        <taxon>unclassified sequences</taxon>
        <taxon>metagenomes</taxon>
        <taxon>ecological metagenomes</taxon>
    </lineage>
</organism>
<dbReference type="GO" id="GO:0009253">
    <property type="term" value="P:peptidoglycan catabolic process"/>
    <property type="evidence" value="ECO:0007669"/>
    <property type="project" value="InterPro"/>
</dbReference>
<dbReference type="Gene3D" id="3.40.630.40">
    <property type="entry name" value="Zn-dependent exopeptidases"/>
    <property type="match status" value="1"/>
</dbReference>
<dbReference type="EMBL" id="BARW01039264">
    <property type="protein sequence ID" value="GAJ19122.1"/>
    <property type="molecule type" value="Genomic_DNA"/>
</dbReference>
<dbReference type="SUPFAM" id="SSF53187">
    <property type="entry name" value="Zn-dependent exopeptidases"/>
    <property type="match status" value="1"/>
</dbReference>